<keyword evidence="1 2" id="KW-0238">DNA-binding</keyword>
<reference evidence="4" key="2">
    <citation type="submission" date="2021-04" db="EMBL/GenBank/DDBJ databases">
        <authorList>
            <person name="Gilroy R."/>
        </authorList>
    </citation>
    <scope>NUCLEOTIDE SEQUENCE</scope>
    <source>
        <strain evidence="4">ChiHjej12B11-16260</strain>
    </source>
</reference>
<feature type="DNA-binding region" description="H-T-H motif" evidence="2">
    <location>
        <begin position="33"/>
        <end position="52"/>
    </location>
</feature>
<feature type="domain" description="HTH tetR-type" evidence="3">
    <location>
        <begin position="10"/>
        <end position="70"/>
    </location>
</feature>
<evidence type="ECO:0000313" key="5">
    <source>
        <dbReference type="Proteomes" id="UP000824246"/>
    </source>
</evidence>
<dbReference type="Gene3D" id="1.10.357.10">
    <property type="entry name" value="Tetracycline Repressor, domain 2"/>
    <property type="match status" value="1"/>
</dbReference>
<dbReference type="InterPro" id="IPR001647">
    <property type="entry name" value="HTH_TetR"/>
</dbReference>
<dbReference type="PANTHER" id="PTHR30328:SF54">
    <property type="entry name" value="HTH-TYPE TRANSCRIPTIONAL REPRESSOR SCO4008"/>
    <property type="match status" value="1"/>
</dbReference>
<dbReference type="InterPro" id="IPR009057">
    <property type="entry name" value="Homeodomain-like_sf"/>
</dbReference>
<dbReference type="AlphaFoldDB" id="A0A9D1VQI4"/>
<evidence type="ECO:0000256" key="2">
    <source>
        <dbReference type="PROSITE-ProRule" id="PRU00335"/>
    </source>
</evidence>
<protein>
    <submittedName>
        <fullName evidence="4">TetR/AcrR family transcriptional regulator</fullName>
    </submittedName>
</protein>
<evidence type="ECO:0000259" key="3">
    <source>
        <dbReference type="PROSITE" id="PS50977"/>
    </source>
</evidence>
<gene>
    <name evidence="4" type="ORF">H9982_01930</name>
</gene>
<organism evidence="4 5">
    <name type="scientific">Candidatus Barnesiella excrementipullorum</name>
    <dbReference type="NCBI Taxonomy" id="2838479"/>
    <lineage>
        <taxon>Bacteria</taxon>
        <taxon>Pseudomonadati</taxon>
        <taxon>Bacteroidota</taxon>
        <taxon>Bacteroidia</taxon>
        <taxon>Bacteroidales</taxon>
        <taxon>Barnesiellaceae</taxon>
        <taxon>Barnesiella</taxon>
    </lineage>
</organism>
<reference evidence="4" key="1">
    <citation type="journal article" date="2021" name="PeerJ">
        <title>Extensive microbial diversity within the chicken gut microbiome revealed by metagenomics and culture.</title>
        <authorList>
            <person name="Gilroy R."/>
            <person name="Ravi A."/>
            <person name="Getino M."/>
            <person name="Pursley I."/>
            <person name="Horton D.L."/>
            <person name="Alikhan N.F."/>
            <person name="Baker D."/>
            <person name="Gharbi K."/>
            <person name="Hall N."/>
            <person name="Watson M."/>
            <person name="Adriaenssens E.M."/>
            <person name="Foster-Nyarko E."/>
            <person name="Jarju S."/>
            <person name="Secka A."/>
            <person name="Antonio M."/>
            <person name="Oren A."/>
            <person name="Chaudhuri R.R."/>
            <person name="La Ragione R."/>
            <person name="Hildebrand F."/>
            <person name="Pallen M.J."/>
        </authorList>
    </citation>
    <scope>NUCLEOTIDE SEQUENCE</scope>
    <source>
        <strain evidence="4">ChiHjej12B11-16260</strain>
    </source>
</reference>
<sequence length="216" mass="25165">MNGKHSPLSKDTEQAILLAAEQEFMSRGYEGAKTVTIAHNAGVTHAMLHYYFGTKERLFNKIFNEKIALLSKMVTDVIFKPDMTPLEKITAVVDRHFEFLVKHPDLPRFLLNELAHNTGRRRLMEHKLRFAWSKVLPPLQRDWDKMIVEEGMKPISIVDFIMDVVSLNLFVFLALPVLDVIIENYYGSREAFFEARKRENVKIIMQRLLQNNNAYE</sequence>
<dbReference type="Proteomes" id="UP000824246">
    <property type="component" value="Unassembled WGS sequence"/>
</dbReference>
<dbReference type="PRINTS" id="PR00455">
    <property type="entry name" value="HTHTETR"/>
</dbReference>
<dbReference type="PROSITE" id="PS50977">
    <property type="entry name" value="HTH_TETR_2"/>
    <property type="match status" value="1"/>
</dbReference>
<dbReference type="GO" id="GO:0003677">
    <property type="term" value="F:DNA binding"/>
    <property type="evidence" value="ECO:0007669"/>
    <property type="project" value="UniProtKB-UniRule"/>
</dbReference>
<dbReference type="EMBL" id="DXFB01000049">
    <property type="protein sequence ID" value="HIX44958.1"/>
    <property type="molecule type" value="Genomic_DNA"/>
</dbReference>
<dbReference type="Pfam" id="PF00440">
    <property type="entry name" value="TetR_N"/>
    <property type="match status" value="1"/>
</dbReference>
<dbReference type="InterPro" id="IPR036271">
    <property type="entry name" value="Tet_transcr_reg_TetR-rel_C_sf"/>
</dbReference>
<evidence type="ECO:0000256" key="1">
    <source>
        <dbReference type="ARBA" id="ARBA00023125"/>
    </source>
</evidence>
<comment type="caution">
    <text evidence="4">The sequence shown here is derived from an EMBL/GenBank/DDBJ whole genome shotgun (WGS) entry which is preliminary data.</text>
</comment>
<dbReference type="InterPro" id="IPR050109">
    <property type="entry name" value="HTH-type_TetR-like_transc_reg"/>
</dbReference>
<dbReference type="SUPFAM" id="SSF46689">
    <property type="entry name" value="Homeodomain-like"/>
    <property type="match status" value="1"/>
</dbReference>
<name>A0A9D1VQI4_9BACT</name>
<accession>A0A9D1VQI4</accession>
<dbReference type="SUPFAM" id="SSF48498">
    <property type="entry name" value="Tetracyclin repressor-like, C-terminal domain"/>
    <property type="match status" value="1"/>
</dbReference>
<dbReference type="PANTHER" id="PTHR30328">
    <property type="entry name" value="TRANSCRIPTIONAL REPRESSOR"/>
    <property type="match status" value="1"/>
</dbReference>
<evidence type="ECO:0000313" key="4">
    <source>
        <dbReference type="EMBL" id="HIX44958.1"/>
    </source>
</evidence>
<proteinExistence type="predicted"/>